<organism evidence="2 3">
    <name type="scientific">Pseudorhizobium endolithicum</name>
    <dbReference type="NCBI Taxonomy" id="1191678"/>
    <lineage>
        <taxon>Bacteria</taxon>
        <taxon>Pseudomonadati</taxon>
        <taxon>Pseudomonadota</taxon>
        <taxon>Alphaproteobacteria</taxon>
        <taxon>Hyphomicrobiales</taxon>
        <taxon>Rhizobiaceae</taxon>
        <taxon>Rhizobium/Agrobacterium group</taxon>
        <taxon>Pseudorhizobium</taxon>
    </lineage>
</organism>
<dbReference type="RefSeq" id="WP_142592274.1">
    <property type="nucleotide sequence ID" value="NZ_CABFWF030000010.1"/>
</dbReference>
<evidence type="ECO:0000256" key="1">
    <source>
        <dbReference type="SAM" id="MobiDB-lite"/>
    </source>
</evidence>
<proteinExistence type="predicted"/>
<gene>
    <name evidence="2" type="ORF">REJC140_03168</name>
</gene>
<sequence>MKDHHHGGDTPPFSYPVRVGHVSANPVTVHVEAGSRELKALADLWQVLDVKSLTADLQIARWKKDGVRVKGRVEAEIEQACVVTLEPVLSRIDESFEQIFVPEGSKLARLVLSETSEMVLDPEGPDLPETFTGDTIDAGEVVAEIAALAIDPYPRKASAEFADHVEGDPSTDEAKPSPFAVLKDWKKQD</sequence>
<dbReference type="Proteomes" id="UP000606921">
    <property type="component" value="Unassembled WGS sequence"/>
</dbReference>
<reference evidence="2 3" key="1">
    <citation type="submission" date="2020-11" db="EMBL/GenBank/DDBJ databases">
        <authorList>
            <person name="Lassalle F."/>
        </authorList>
    </citation>
    <scope>NUCLEOTIDE SEQUENCE [LARGE SCALE GENOMIC DNA]</scope>
    <source>
        <strain evidence="2 3">JC140</strain>
    </source>
</reference>
<name>A0ABN7JNM6_9HYPH</name>
<dbReference type="InterPro" id="IPR003772">
    <property type="entry name" value="YceD"/>
</dbReference>
<feature type="compositionally biased region" description="Basic and acidic residues" evidence="1">
    <location>
        <begin position="160"/>
        <end position="175"/>
    </location>
</feature>
<dbReference type="Pfam" id="PF02620">
    <property type="entry name" value="YceD"/>
    <property type="match status" value="1"/>
</dbReference>
<dbReference type="EMBL" id="CABFWF030000010">
    <property type="protein sequence ID" value="CAD7033300.1"/>
    <property type="molecule type" value="Genomic_DNA"/>
</dbReference>
<evidence type="ECO:0008006" key="4">
    <source>
        <dbReference type="Google" id="ProtNLM"/>
    </source>
</evidence>
<comment type="caution">
    <text evidence="2">The sequence shown here is derived from an EMBL/GenBank/DDBJ whole genome shotgun (WGS) entry which is preliminary data.</text>
</comment>
<evidence type="ECO:0000313" key="3">
    <source>
        <dbReference type="Proteomes" id="UP000606921"/>
    </source>
</evidence>
<feature type="region of interest" description="Disordered" evidence="1">
    <location>
        <begin position="160"/>
        <end position="189"/>
    </location>
</feature>
<keyword evidence="3" id="KW-1185">Reference proteome</keyword>
<accession>A0ABN7JNM6</accession>
<protein>
    <recommendedName>
        <fullName evidence="4">Metal-binding protein</fullName>
    </recommendedName>
</protein>
<evidence type="ECO:0000313" key="2">
    <source>
        <dbReference type="EMBL" id="CAD7033300.1"/>
    </source>
</evidence>